<keyword evidence="3" id="KW-1185">Reference proteome</keyword>
<comment type="caution">
    <text evidence="2">The sequence shown here is derived from an EMBL/GenBank/DDBJ whole genome shotgun (WGS) entry which is preliminary data.</text>
</comment>
<sequence>MRRPDAELADVLTQLRAATEVLARVVDASAPGERGFHDWGLADGSGFAGMGCAELLLHAGDVALDRQLAWTPPPELAGAVRARLFPCAPADADPWAALLWATGRGELPGREPVTSRRWHSAPLDEWDGTRPR</sequence>
<dbReference type="EMBL" id="VLKF01000001">
    <property type="protein sequence ID" value="TWH72039.1"/>
    <property type="molecule type" value="Genomic_DNA"/>
</dbReference>
<dbReference type="RefSeq" id="WP_153360013.1">
    <property type="nucleotide sequence ID" value="NZ_JABGDC010000073.1"/>
</dbReference>
<reference evidence="2 3" key="1">
    <citation type="submission" date="2019-07" db="EMBL/GenBank/DDBJ databases">
        <title>R&amp;d 2014.</title>
        <authorList>
            <person name="Klenk H.-P."/>
        </authorList>
    </citation>
    <scope>NUCLEOTIDE SEQUENCE [LARGE SCALE GENOMIC DNA]</scope>
    <source>
        <strain evidence="2 3">DSM 45764</strain>
    </source>
</reference>
<evidence type="ECO:0008006" key="4">
    <source>
        <dbReference type="Google" id="ProtNLM"/>
    </source>
</evidence>
<dbReference type="OrthoDB" id="4453346at2"/>
<name>A0A562IM20_9ACTN</name>
<evidence type="ECO:0000313" key="3">
    <source>
        <dbReference type="Proteomes" id="UP000321490"/>
    </source>
</evidence>
<accession>A0A562IM20</accession>
<gene>
    <name evidence="2" type="ORF">JD78_00543</name>
</gene>
<proteinExistence type="predicted"/>
<dbReference type="Proteomes" id="UP000321490">
    <property type="component" value="Unassembled WGS sequence"/>
</dbReference>
<evidence type="ECO:0000313" key="2">
    <source>
        <dbReference type="EMBL" id="TWH72039.1"/>
    </source>
</evidence>
<evidence type="ECO:0000256" key="1">
    <source>
        <dbReference type="SAM" id="MobiDB-lite"/>
    </source>
</evidence>
<feature type="region of interest" description="Disordered" evidence="1">
    <location>
        <begin position="107"/>
        <end position="132"/>
    </location>
</feature>
<protein>
    <recommendedName>
        <fullName evidence="4">Mycothiol maleylpyruvate isomerase-like protein</fullName>
    </recommendedName>
</protein>
<dbReference type="AlphaFoldDB" id="A0A562IM20"/>
<organism evidence="2 3">
    <name type="scientific">Modestobacter roseus</name>
    <dbReference type="NCBI Taxonomy" id="1181884"/>
    <lineage>
        <taxon>Bacteria</taxon>
        <taxon>Bacillati</taxon>
        <taxon>Actinomycetota</taxon>
        <taxon>Actinomycetes</taxon>
        <taxon>Geodermatophilales</taxon>
        <taxon>Geodermatophilaceae</taxon>
        <taxon>Modestobacter</taxon>
    </lineage>
</organism>